<dbReference type="Pfam" id="PF24199">
    <property type="entry name" value="DUF7424"/>
    <property type="match status" value="1"/>
</dbReference>
<evidence type="ECO:0000313" key="3">
    <source>
        <dbReference type="Proteomes" id="UP001296921"/>
    </source>
</evidence>
<dbReference type="RefSeq" id="WP_218466124.1">
    <property type="nucleotide sequence ID" value="NZ_JADRCR010000002.1"/>
</dbReference>
<dbReference type="PROSITE" id="PS51257">
    <property type="entry name" value="PROKAR_LIPOPROTEIN"/>
    <property type="match status" value="1"/>
</dbReference>
<proteinExistence type="predicted"/>
<sequence length="241" mass="26459">MKKIVPVVAVGLLLSGCKVDMNTTVDLNDLMSSTHKAVSGKLSFEVPACSSHEDSRKESKSLTDLKAQVPTIFRNAQFTECYTKQFSSYADFAIPVDVGSMDEPTNMADTDIYIVSSKKHRTLAGIVLNKDLIERIRKAQKNAMNKMDFDISVTINRGDNTLSGYMVGVYQTFPDGKKVPASFAPLNWENAKTLTFTLSDVSTEQLFTDSSYTFLHDQSRFTVNGTNDGAEKAAAPAKTTP</sequence>
<protein>
    <recommendedName>
        <fullName evidence="1">DUF7424 domain-containing protein</fullName>
    </recommendedName>
</protein>
<dbReference type="EMBL" id="JADRCR010000002">
    <property type="protein sequence ID" value="MBK5143197.1"/>
    <property type="molecule type" value="Genomic_DNA"/>
</dbReference>
<feature type="domain" description="DUF7424" evidence="1">
    <location>
        <begin position="21"/>
        <end position="215"/>
    </location>
</feature>
<reference evidence="2 3" key="1">
    <citation type="submission" date="2020-11" db="EMBL/GenBank/DDBJ databases">
        <title>Insectihabitans protaetiae gen. nov. sp. nov. and Insectihabitans allomyrinae sp. nov., isolated from larvae of Protaetia brevitarsis seulensis and Allomyrina dichotoma, respectively.</title>
        <authorList>
            <person name="Lee S.D."/>
            <person name="Byeon Y.-S."/>
            <person name="Kim S.-M."/>
            <person name="Yang H.L."/>
            <person name="Kim I.S."/>
        </authorList>
    </citation>
    <scope>NUCLEOTIDE SEQUENCE [LARGE SCALE GENOMIC DNA]</scope>
    <source>
        <strain evidence="2 3">BWR-B9</strain>
    </source>
</reference>
<name>A0ABS1IN63_9GAMM</name>
<dbReference type="Proteomes" id="UP001296921">
    <property type="component" value="Unassembled WGS sequence"/>
</dbReference>
<accession>A0ABS1IN63</accession>
<comment type="caution">
    <text evidence="2">The sequence shown here is derived from an EMBL/GenBank/DDBJ whole genome shotgun (WGS) entry which is preliminary data.</text>
</comment>
<keyword evidence="3" id="KW-1185">Reference proteome</keyword>
<dbReference type="InterPro" id="IPR055847">
    <property type="entry name" value="DUF7424"/>
</dbReference>
<gene>
    <name evidence="2" type="ORF">I2494_05625</name>
</gene>
<organism evidence="2 3">
    <name type="scientific">Limnobaculum allomyrinae</name>
    <dbReference type="NCBI Taxonomy" id="2791986"/>
    <lineage>
        <taxon>Bacteria</taxon>
        <taxon>Pseudomonadati</taxon>
        <taxon>Pseudomonadota</taxon>
        <taxon>Gammaproteobacteria</taxon>
        <taxon>Enterobacterales</taxon>
        <taxon>Budviciaceae</taxon>
        <taxon>Limnobaculum</taxon>
    </lineage>
</organism>
<evidence type="ECO:0000313" key="2">
    <source>
        <dbReference type="EMBL" id="MBK5143197.1"/>
    </source>
</evidence>
<evidence type="ECO:0000259" key="1">
    <source>
        <dbReference type="Pfam" id="PF24199"/>
    </source>
</evidence>